<name>A0A0E9WAZ6_ANGAN</name>
<sequence>MNRNDLKGYILSHRLTMNTMEILIMFTEITYIRQGPLLLQQHDCAFIPSVQSLT</sequence>
<reference evidence="1" key="2">
    <citation type="journal article" date="2015" name="Fish Shellfish Immunol.">
        <title>Early steps in the European eel (Anguilla anguilla)-Vibrio vulnificus interaction in the gills: Role of the RtxA13 toxin.</title>
        <authorList>
            <person name="Callol A."/>
            <person name="Pajuelo D."/>
            <person name="Ebbesson L."/>
            <person name="Teles M."/>
            <person name="MacKenzie S."/>
            <person name="Amaro C."/>
        </authorList>
    </citation>
    <scope>NUCLEOTIDE SEQUENCE</scope>
</reference>
<protein>
    <submittedName>
        <fullName evidence="1">Uncharacterized protein</fullName>
    </submittedName>
</protein>
<evidence type="ECO:0000313" key="1">
    <source>
        <dbReference type="EMBL" id="JAH87522.1"/>
    </source>
</evidence>
<proteinExistence type="predicted"/>
<organism evidence="1">
    <name type="scientific">Anguilla anguilla</name>
    <name type="common">European freshwater eel</name>
    <name type="synonym">Muraena anguilla</name>
    <dbReference type="NCBI Taxonomy" id="7936"/>
    <lineage>
        <taxon>Eukaryota</taxon>
        <taxon>Metazoa</taxon>
        <taxon>Chordata</taxon>
        <taxon>Craniata</taxon>
        <taxon>Vertebrata</taxon>
        <taxon>Euteleostomi</taxon>
        <taxon>Actinopterygii</taxon>
        <taxon>Neopterygii</taxon>
        <taxon>Teleostei</taxon>
        <taxon>Anguilliformes</taxon>
        <taxon>Anguillidae</taxon>
        <taxon>Anguilla</taxon>
    </lineage>
</organism>
<reference evidence="1" key="1">
    <citation type="submission" date="2014-11" db="EMBL/GenBank/DDBJ databases">
        <authorList>
            <person name="Amaro Gonzalez C."/>
        </authorList>
    </citation>
    <scope>NUCLEOTIDE SEQUENCE</scope>
</reference>
<accession>A0A0E9WAZ6</accession>
<dbReference type="AlphaFoldDB" id="A0A0E9WAZ6"/>
<dbReference type="EMBL" id="GBXM01021055">
    <property type="protein sequence ID" value="JAH87522.1"/>
    <property type="molecule type" value="Transcribed_RNA"/>
</dbReference>